<name>A0AAV5CX43_ELECO</name>
<protein>
    <recommendedName>
        <fullName evidence="1">DUF7803 domain-containing protein</fullName>
    </recommendedName>
</protein>
<evidence type="ECO:0000313" key="2">
    <source>
        <dbReference type="EMBL" id="GJN03032.1"/>
    </source>
</evidence>
<reference evidence="2" key="1">
    <citation type="journal article" date="2018" name="DNA Res.">
        <title>Multiple hybrid de novo genome assembly of finger millet, an orphan allotetraploid crop.</title>
        <authorList>
            <person name="Hatakeyama M."/>
            <person name="Aluri S."/>
            <person name="Balachadran M.T."/>
            <person name="Sivarajan S.R."/>
            <person name="Patrignani A."/>
            <person name="Gruter S."/>
            <person name="Poveda L."/>
            <person name="Shimizu-Inatsugi R."/>
            <person name="Baeten J."/>
            <person name="Francoijs K.J."/>
            <person name="Nataraja K.N."/>
            <person name="Reddy Y.A.N."/>
            <person name="Phadnis S."/>
            <person name="Ravikumar R.L."/>
            <person name="Schlapbach R."/>
            <person name="Sreeman S.M."/>
            <person name="Shimizu K.K."/>
        </authorList>
    </citation>
    <scope>NUCLEOTIDE SEQUENCE</scope>
</reference>
<accession>A0AAV5CX43</accession>
<comment type="caution">
    <text evidence="2">The sequence shown here is derived from an EMBL/GenBank/DDBJ whole genome shotgun (WGS) entry which is preliminary data.</text>
</comment>
<dbReference type="Proteomes" id="UP001054889">
    <property type="component" value="Unassembled WGS sequence"/>
</dbReference>
<dbReference type="InterPro" id="IPR009646">
    <property type="entry name" value="Root_cap"/>
</dbReference>
<gene>
    <name evidence="2" type="primary">ga20431</name>
    <name evidence="2" type="ORF">PR202_ga20431</name>
</gene>
<reference evidence="2" key="2">
    <citation type="submission" date="2021-12" db="EMBL/GenBank/DDBJ databases">
        <title>Resequencing data analysis of finger millet.</title>
        <authorList>
            <person name="Hatakeyama M."/>
            <person name="Aluri S."/>
            <person name="Balachadran M.T."/>
            <person name="Sivarajan S.R."/>
            <person name="Poveda L."/>
            <person name="Shimizu-Inatsugi R."/>
            <person name="Schlapbach R."/>
            <person name="Sreeman S.M."/>
            <person name="Shimizu K.K."/>
        </authorList>
    </citation>
    <scope>NUCLEOTIDE SEQUENCE</scope>
</reference>
<keyword evidence="3" id="KW-1185">Reference proteome</keyword>
<dbReference type="InterPro" id="IPR056705">
    <property type="entry name" value="DUF7803"/>
</dbReference>
<dbReference type="EMBL" id="BQKI01000009">
    <property type="protein sequence ID" value="GJN03032.1"/>
    <property type="molecule type" value="Genomic_DNA"/>
</dbReference>
<feature type="domain" description="DUF7803" evidence="1">
    <location>
        <begin position="30"/>
        <end position="207"/>
    </location>
</feature>
<organism evidence="2 3">
    <name type="scientific">Eleusine coracana subsp. coracana</name>
    <dbReference type="NCBI Taxonomy" id="191504"/>
    <lineage>
        <taxon>Eukaryota</taxon>
        <taxon>Viridiplantae</taxon>
        <taxon>Streptophyta</taxon>
        <taxon>Embryophyta</taxon>
        <taxon>Tracheophyta</taxon>
        <taxon>Spermatophyta</taxon>
        <taxon>Magnoliopsida</taxon>
        <taxon>Liliopsida</taxon>
        <taxon>Poales</taxon>
        <taxon>Poaceae</taxon>
        <taxon>PACMAD clade</taxon>
        <taxon>Chloridoideae</taxon>
        <taxon>Cynodonteae</taxon>
        <taxon>Eleusininae</taxon>
        <taxon>Eleusine</taxon>
    </lineage>
</organism>
<evidence type="ECO:0000259" key="1">
    <source>
        <dbReference type="Pfam" id="PF25086"/>
    </source>
</evidence>
<proteinExistence type="predicted"/>
<dbReference type="Pfam" id="PF06830">
    <property type="entry name" value="Root_cap"/>
    <property type="match status" value="1"/>
</dbReference>
<dbReference type="AlphaFoldDB" id="A0AAV5CX43"/>
<dbReference type="PANTHER" id="PTHR31656">
    <property type="entry name" value="ROOT CAP DOMAIN-CONTAINING PROTEIN"/>
    <property type="match status" value="1"/>
</dbReference>
<sequence>MTILQSGESVGLSCPKLLVRRVVRAHLEAMDVDKQETMEETILVGDDLMHGPPSPVIPKEIASHVLEGVELCDGILRNLFLCLQINDIEPFCQDEIVLYRQCAEKRDKEIRQRMQDSEYKLGSSMPLEAAKERASQLQSEVTLLERRMILASGLEGMEGFRQRWSLHGQLGDTRKRLEALNRGMAKRENQSSEGKTADPPARKRWFLCTSTFTPSSTPPHRQPNQDGVCPAKHTVVALLACAFLVAAVGGQPMDPNQPDNPILSDPNVIPIHMSPGEGPTFVSCYNNNTNEDSEPTCNVLARASAPAAAPTPATSTALCDLTGTECYDPRFVGGDGNKFLFHGRRDADFCLVSDTNLHINAHFIGKRNAAAARDFTWVQALGIRFGPHRLYLGVRRTATWDAAVDRLVITFDGAPVHLDAAEGASWSPASAPALSVFRSGPANGVVVRLDGRFRVVANAVPVTEEDSRIHGYGVTPAEDGSMAHLNVAFKFYAIGADVHGVLGQTYRPDYVSAGVDVGAKIPVMGGAAKYQVSDIFATDCEVARFTGDNGVASSLDILEEPSDALCGSGKGSAGLVCKK</sequence>
<evidence type="ECO:0000313" key="3">
    <source>
        <dbReference type="Proteomes" id="UP001054889"/>
    </source>
</evidence>
<dbReference type="Pfam" id="PF25086">
    <property type="entry name" value="DUF7803"/>
    <property type="match status" value="1"/>
</dbReference>